<dbReference type="GO" id="GO:0031625">
    <property type="term" value="F:ubiquitin protein ligase binding"/>
    <property type="evidence" value="ECO:0007669"/>
    <property type="project" value="TreeGrafter"/>
</dbReference>
<dbReference type="Pfam" id="PF13002">
    <property type="entry name" value="LDB19"/>
    <property type="match status" value="1"/>
</dbReference>
<dbReference type="Gene3D" id="2.60.40.640">
    <property type="match status" value="1"/>
</dbReference>
<feature type="region of interest" description="Disordered" evidence="1">
    <location>
        <begin position="477"/>
        <end position="551"/>
    </location>
</feature>
<gene>
    <name evidence="3" type="ORF">HRG_08430</name>
</gene>
<feature type="domain" description="LDB19 N-terminal" evidence="2">
    <location>
        <begin position="151"/>
        <end position="327"/>
    </location>
</feature>
<dbReference type="RefSeq" id="XP_044717788.1">
    <property type="nucleotide sequence ID" value="XM_044866901.1"/>
</dbReference>
<dbReference type="PANTHER" id="PTHR11188:SF76">
    <property type="entry name" value="PROTEIN LDB19"/>
    <property type="match status" value="1"/>
</dbReference>
<dbReference type="InterPro" id="IPR024391">
    <property type="entry name" value="LDB19_N"/>
</dbReference>
<evidence type="ECO:0000259" key="2">
    <source>
        <dbReference type="Pfam" id="PF13002"/>
    </source>
</evidence>
<dbReference type="PANTHER" id="PTHR11188">
    <property type="entry name" value="ARRESTIN DOMAIN CONTAINING PROTEIN"/>
    <property type="match status" value="1"/>
</dbReference>
<evidence type="ECO:0000313" key="4">
    <source>
        <dbReference type="Proteomes" id="UP000824596"/>
    </source>
</evidence>
<dbReference type="AlphaFoldDB" id="A0A9P8SGA8"/>
<feature type="compositionally biased region" description="Acidic residues" evidence="1">
    <location>
        <begin position="343"/>
        <end position="354"/>
    </location>
</feature>
<dbReference type="EMBL" id="JAIZPD010000010">
    <property type="protein sequence ID" value="KAH0960275.1"/>
    <property type="molecule type" value="Genomic_DNA"/>
</dbReference>
<protein>
    <recommendedName>
        <fullName evidence="2">LDB19 N-terminal domain-containing protein</fullName>
    </recommendedName>
</protein>
<feature type="compositionally biased region" description="Low complexity" evidence="1">
    <location>
        <begin position="34"/>
        <end position="50"/>
    </location>
</feature>
<sequence>MPHRVTNFLRSSSANPSHRKKRTTAADGGGGGNPSSASSGSSRNNSLAPSPYASDSDDHHHAVKMPDNFADALRSYNRLSLTFGRRVSREHGHASSASALTLDWSIESPPIVFHGSPDESTGALVSGQVIMDVKEETVDVGSLVATLSLHTTHKRPCQSHCLPCQHRSTDLKTWRLLAQPTATTLARGRHSFPFSALLEGHLPASLDTSVLSIAYAFKAEAIVVRGHGNSCASVRFERSLDVKRSLPEPLYPHHSIRVFPPTNIKASAHYNTVIHPTGSNGLTLRLDGLMSHDEEKPGWVYLWRLKKVNWRLNETIHTIAPPCDKHAAAAPVVGRGKKANSNLDDDDEDEDDAAAPDRPKKGETRTETRLLGEKQLQEGWKSDYTGADGTVDMEFDYCINQFKSHSRTPKYACDLKTRDGTEVTHSLAIELIVSKEYAPEGRLHLATQSGTGRILRMSFAVVLTECPGLGVSWDNEAPPVYQDVPPSPPGYPQDEARGRPIDYDDLEPLDAQRASVDPPELPRQAGLAPLSEESPPRSEQSPRAGPAPLSE</sequence>
<evidence type="ECO:0000313" key="3">
    <source>
        <dbReference type="EMBL" id="KAH0960275.1"/>
    </source>
</evidence>
<keyword evidence="4" id="KW-1185">Reference proteome</keyword>
<accession>A0A9P8SGA8</accession>
<feature type="region of interest" description="Disordered" evidence="1">
    <location>
        <begin position="1"/>
        <end position="63"/>
    </location>
</feature>
<evidence type="ECO:0000256" key="1">
    <source>
        <dbReference type="SAM" id="MobiDB-lite"/>
    </source>
</evidence>
<dbReference type="OrthoDB" id="3832628at2759"/>
<dbReference type="GO" id="GO:0030674">
    <property type="term" value="F:protein-macromolecule adaptor activity"/>
    <property type="evidence" value="ECO:0007669"/>
    <property type="project" value="TreeGrafter"/>
</dbReference>
<dbReference type="GO" id="GO:0070086">
    <property type="term" value="P:ubiquitin-dependent endocytosis"/>
    <property type="evidence" value="ECO:0007669"/>
    <property type="project" value="TreeGrafter"/>
</dbReference>
<dbReference type="Proteomes" id="UP000824596">
    <property type="component" value="Unassembled WGS sequence"/>
</dbReference>
<feature type="region of interest" description="Disordered" evidence="1">
    <location>
        <begin position="330"/>
        <end position="373"/>
    </location>
</feature>
<dbReference type="InterPro" id="IPR050357">
    <property type="entry name" value="Arrestin_domain-protein"/>
</dbReference>
<comment type="caution">
    <text evidence="3">The sequence shown here is derived from an EMBL/GenBank/DDBJ whole genome shotgun (WGS) entry which is preliminary data.</text>
</comment>
<reference evidence="3" key="1">
    <citation type="submission" date="2021-09" db="EMBL/GenBank/DDBJ databases">
        <title>A high-quality genome of the endoparasitic fungus Hirsutella rhossiliensis with a comparison of Hirsutella genomes reveals transposable elements contributing to genome size variation.</title>
        <authorList>
            <person name="Lin R."/>
            <person name="Jiao Y."/>
            <person name="Sun X."/>
            <person name="Ling J."/>
            <person name="Xie B."/>
            <person name="Cheng X."/>
        </authorList>
    </citation>
    <scope>NUCLEOTIDE SEQUENCE</scope>
    <source>
        <strain evidence="3">HR02</strain>
    </source>
</reference>
<feature type="compositionally biased region" description="Low complexity" evidence="1">
    <location>
        <begin position="527"/>
        <end position="544"/>
    </location>
</feature>
<dbReference type="GeneID" id="68357559"/>
<proteinExistence type="predicted"/>
<organism evidence="3 4">
    <name type="scientific">Hirsutella rhossiliensis</name>
    <dbReference type="NCBI Taxonomy" id="111463"/>
    <lineage>
        <taxon>Eukaryota</taxon>
        <taxon>Fungi</taxon>
        <taxon>Dikarya</taxon>
        <taxon>Ascomycota</taxon>
        <taxon>Pezizomycotina</taxon>
        <taxon>Sordariomycetes</taxon>
        <taxon>Hypocreomycetidae</taxon>
        <taxon>Hypocreales</taxon>
        <taxon>Ophiocordycipitaceae</taxon>
        <taxon>Hirsutella</taxon>
    </lineage>
</organism>
<feature type="compositionally biased region" description="Basic and acidic residues" evidence="1">
    <location>
        <begin position="355"/>
        <end position="373"/>
    </location>
</feature>
<dbReference type="GO" id="GO:0005829">
    <property type="term" value="C:cytosol"/>
    <property type="evidence" value="ECO:0007669"/>
    <property type="project" value="TreeGrafter"/>
</dbReference>
<name>A0A9P8SGA8_9HYPO</name>
<dbReference type="GO" id="GO:0005886">
    <property type="term" value="C:plasma membrane"/>
    <property type="evidence" value="ECO:0007669"/>
    <property type="project" value="TreeGrafter"/>
</dbReference>
<dbReference type="InterPro" id="IPR014752">
    <property type="entry name" value="Arrestin-like_C"/>
</dbReference>